<evidence type="ECO:0000313" key="4">
    <source>
        <dbReference type="Proteomes" id="UP001229251"/>
    </source>
</evidence>
<keyword evidence="1 3" id="KW-0378">Hydrolase</keyword>
<comment type="caution">
    <text evidence="3">The sequence shown here is derived from an EMBL/GenBank/DDBJ whole genome shotgun (WGS) entry which is preliminary data.</text>
</comment>
<dbReference type="SUPFAM" id="SSF53474">
    <property type="entry name" value="alpha/beta-Hydrolases"/>
    <property type="match status" value="1"/>
</dbReference>
<dbReference type="EMBL" id="JASOOE010000002">
    <property type="protein sequence ID" value="MDK7186558.1"/>
    <property type="molecule type" value="Genomic_DNA"/>
</dbReference>
<dbReference type="GO" id="GO:0016787">
    <property type="term" value="F:hydrolase activity"/>
    <property type="evidence" value="ECO:0007669"/>
    <property type="project" value="UniProtKB-KW"/>
</dbReference>
<name>A0AAJ1V1Z0_9LACT</name>
<accession>A0AAJ1V1Z0</accession>
<dbReference type="Pfam" id="PF20434">
    <property type="entry name" value="BD-FAE"/>
    <property type="match status" value="1"/>
</dbReference>
<dbReference type="AlphaFoldDB" id="A0AAJ1V1Z0"/>
<organism evidence="3 4">
    <name type="scientific">Facklamia hominis</name>
    <dbReference type="NCBI Taxonomy" id="178214"/>
    <lineage>
        <taxon>Bacteria</taxon>
        <taxon>Bacillati</taxon>
        <taxon>Bacillota</taxon>
        <taxon>Bacilli</taxon>
        <taxon>Lactobacillales</taxon>
        <taxon>Aerococcaceae</taxon>
        <taxon>Facklamia</taxon>
    </lineage>
</organism>
<sequence>MIKKTLTILTKRQYTIQASYYFNAQSPRSTIIFYLHGGGLIFGQRDDLPEEYLNLLVNQGYSIVSLDYLLAPESNIDQILTLLKESVSHIIQESKNLLGQSNPTFVLMGRSAGSYLSLWLSKHLANKQIKGLILFYGYYNLNDAIFLYPNHRFSHYPQISELILKNLIQNGPITKEDQANRYLLYLDARQKGTWLDRLGISRSNIQDYSLSMEELTSMPPSLLIHSTMDPDVPYRQSVQMEQTIPNAQLITIEGNEHDFDRTDRQKGFAIYQQVANWLQELSK</sequence>
<dbReference type="Gene3D" id="3.40.50.1820">
    <property type="entry name" value="alpha/beta hydrolase"/>
    <property type="match status" value="1"/>
</dbReference>
<dbReference type="InterPro" id="IPR050300">
    <property type="entry name" value="GDXG_lipolytic_enzyme"/>
</dbReference>
<dbReference type="InterPro" id="IPR049492">
    <property type="entry name" value="BD-FAE-like_dom"/>
</dbReference>
<evidence type="ECO:0000259" key="2">
    <source>
        <dbReference type="Pfam" id="PF20434"/>
    </source>
</evidence>
<gene>
    <name evidence="3" type="ORF">QP433_01010</name>
</gene>
<proteinExistence type="predicted"/>
<feature type="domain" description="BD-FAE-like" evidence="2">
    <location>
        <begin position="25"/>
        <end position="242"/>
    </location>
</feature>
<evidence type="ECO:0000256" key="1">
    <source>
        <dbReference type="ARBA" id="ARBA00022801"/>
    </source>
</evidence>
<reference evidence="3" key="1">
    <citation type="submission" date="2023-05" db="EMBL/GenBank/DDBJ databases">
        <title>Cataloging the Phylogenetic Diversity of Human Bladder Bacteria.</title>
        <authorList>
            <person name="Du J."/>
        </authorList>
    </citation>
    <scope>NUCLEOTIDE SEQUENCE</scope>
    <source>
        <strain evidence="3">UMB1231</strain>
    </source>
</reference>
<evidence type="ECO:0000313" key="3">
    <source>
        <dbReference type="EMBL" id="MDK7186558.1"/>
    </source>
</evidence>
<dbReference type="RefSeq" id="WP_285065224.1">
    <property type="nucleotide sequence ID" value="NZ_JASOOE010000002.1"/>
</dbReference>
<dbReference type="InterPro" id="IPR029058">
    <property type="entry name" value="AB_hydrolase_fold"/>
</dbReference>
<protein>
    <submittedName>
        <fullName evidence="3">Alpha/beta hydrolase</fullName>
    </submittedName>
</protein>
<dbReference type="Proteomes" id="UP001229251">
    <property type="component" value="Unassembled WGS sequence"/>
</dbReference>
<dbReference type="PANTHER" id="PTHR48081">
    <property type="entry name" value="AB HYDROLASE SUPERFAMILY PROTEIN C4A8.06C"/>
    <property type="match status" value="1"/>
</dbReference>